<organism evidence="1 2">
    <name type="scientific">Canavalia gladiata</name>
    <name type="common">Sword bean</name>
    <name type="synonym">Dolichos gladiatus</name>
    <dbReference type="NCBI Taxonomy" id="3824"/>
    <lineage>
        <taxon>Eukaryota</taxon>
        <taxon>Viridiplantae</taxon>
        <taxon>Streptophyta</taxon>
        <taxon>Embryophyta</taxon>
        <taxon>Tracheophyta</taxon>
        <taxon>Spermatophyta</taxon>
        <taxon>Magnoliopsida</taxon>
        <taxon>eudicotyledons</taxon>
        <taxon>Gunneridae</taxon>
        <taxon>Pentapetalae</taxon>
        <taxon>rosids</taxon>
        <taxon>fabids</taxon>
        <taxon>Fabales</taxon>
        <taxon>Fabaceae</taxon>
        <taxon>Papilionoideae</taxon>
        <taxon>50 kb inversion clade</taxon>
        <taxon>NPAAA clade</taxon>
        <taxon>indigoferoid/millettioid clade</taxon>
        <taxon>Phaseoleae</taxon>
        <taxon>Canavalia</taxon>
    </lineage>
</organism>
<proteinExistence type="predicted"/>
<reference evidence="1 2" key="1">
    <citation type="submission" date="2024-01" db="EMBL/GenBank/DDBJ databases">
        <title>The genomes of 5 underutilized Papilionoideae crops provide insights into root nodulation and disease resistanc.</title>
        <authorList>
            <person name="Jiang F."/>
        </authorList>
    </citation>
    <scope>NUCLEOTIDE SEQUENCE [LARGE SCALE GENOMIC DNA]</scope>
    <source>
        <strain evidence="1">LVBAO_FW01</strain>
        <tissue evidence="1">Leaves</tissue>
    </source>
</reference>
<evidence type="ECO:0000313" key="2">
    <source>
        <dbReference type="Proteomes" id="UP001367508"/>
    </source>
</evidence>
<keyword evidence="2" id="KW-1185">Reference proteome</keyword>
<dbReference type="Proteomes" id="UP001367508">
    <property type="component" value="Unassembled WGS sequence"/>
</dbReference>
<comment type="caution">
    <text evidence="1">The sequence shown here is derived from an EMBL/GenBank/DDBJ whole genome shotgun (WGS) entry which is preliminary data.</text>
</comment>
<name>A0AAN9QQ11_CANGL</name>
<dbReference type="EMBL" id="JAYMYQ010000004">
    <property type="protein sequence ID" value="KAK7339228.1"/>
    <property type="molecule type" value="Genomic_DNA"/>
</dbReference>
<sequence length="188" mass="21366">MALRSPLSHKLQSHILDMHHRHPSFSYNGRKPKARNPYTDPATIDLERLTTRLSLSIWEINIRLSALRNKPGHEAVCMKMNQPRRAWQIISPRLSLHVRTPDALDSSFSNKLALKDPSMSVTQSSDEKTPFFSKLWSFRISKKSPPQSSGRLPVLVTPPHLDDSVGTRLLEASPSLLVCLTWRGLERT</sequence>
<evidence type="ECO:0000313" key="1">
    <source>
        <dbReference type="EMBL" id="KAK7339228.1"/>
    </source>
</evidence>
<gene>
    <name evidence="1" type="ORF">VNO77_19883</name>
</gene>
<dbReference type="AlphaFoldDB" id="A0AAN9QQ11"/>
<accession>A0AAN9QQ11</accession>
<protein>
    <submittedName>
        <fullName evidence="1">Uncharacterized protein</fullName>
    </submittedName>
</protein>